<dbReference type="GO" id="GO:0016491">
    <property type="term" value="F:oxidoreductase activity"/>
    <property type="evidence" value="ECO:0007669"/>
    <property type="project" value="InterPro"/>
</dbReference>
<dbReference type="AlphaFoldDB" id="A0A4D7B0G8"/>
<dbReference type="InterPro" id="IPR052516">
    <property type="entry name" value="N-heterocyclic_Hydroxylase"/>
</dbReference>
<dbReference type="SUPFAM" id="SSF56003">
    <property type="entry name" value="Molybdenum cofactor-binding domain"/>
    <property type="match status" value="2"/>
</dbReference>
<dbReference type="Pfam" id="PF20256">
    <property type="entry name" value="MoCoBD_2"/>
    <property type="match status" value="2"/>
</dbReference>
<dbReference type="EMBL" id="CP039690">
    <property type="protein sequence ID" value="QCI67139.1"/>
    <property type="molecule type" value="Genomic_DNA"/>
</dbReference>
<dbReference type="InterPro" id="IPR037165">
    <property type="entry name" value="AldOxase/xan_DH_Mopterin-bd_sf"/>
</dbReference>
<organism evidence="3 4">
    <name type="scientific">Phreatobacter stygius</name>
    <dbReference type="NCBI Taxonomy" id="1940610"/>
    <lineage>
        <taxon>Bacteria</taxon>
        <taxon>Pseudomonadati</taxon>
        <taxon>Pseudomonadota</taxon>
        <taxon>Alphaproteobacteria</taxon>
        <taxon>Hyphomicrobiales</taxon>
        <taxon>Phreatobacteraceae</taxon>
        <taxon>Phreatobacter</taxon>
    </lineage>
</organism>
<dbReference type="Gene3D" id="3.30.365.10">
    <property type="entry name" value="Aldehyde oxidase/xanthine dehydrogenase, molybdopterin binding domain"/>
    <property type="match status" value="4"/>
</dbReference>
<feature type="domain" description="Aldehyde oxidase/xanthine dehydrogenase first molybdopterin binding" evidence="1">
    <location>
        <begin position="295"/>
        <end position="419"/>
    </location>
</feature>
<dbReference type="OrthoDB" id="9767994at2"/>
<dbReference type="PIRSF" id="PIRSF036389">
    <property type="entry name" value="IOR_B"/>
    <property type="match status" value="1"/>
</dbReference>
<dbReference type="PANTHER" id="PTHR47495:SF1">
    <property type="entry name" value="BLL3820 PROTEIN"/>
    <property type="match status" value="1"/>
</dbReference>
<dbReference type="InterPro" id="IPR012368">
    <property type="entry name" value="OxRdtase_Mopterin-bd_su_IorB"/>
</dbReference>
<name>A0A4D7B0G8_9HYPH</name>
<dbReference type="PANTHER" id="PTHR47495">
    <property type="entry name" value="ALDEHYDE DEHYDROGENASE"/>
    <property type="match status" value="1"/>
</dbReference>
<sequence>MPPGDLPPSLAANPRLDRWIRFADRNVVIATGKVELGQGVLTALAQIAAEELDVPLARITMVSGDTDQGPNEGYTAGSQSVEASGGAIRLVAAEARGLLAAAAASRLGADVADLAVEDGAFTRDGRPTNLDYWSLAEMIDWSRAATGAAPVKGPGDYRFVGQSLPRLDLEAKVTGAPFIQDIAEPGMVFGWVMRPPRRGATLEGFDPASLGRFGDTIAWHRDGNVLALTARSEHALGLARNILRAQAIWAGGEAVPDQAGSPDWLMGQVVSDRVIETGEPPVAAGEPIVATYSRPFLAHGSIGLSCGLARLDAGHLTVFSHSQGVFPLRGAIARALRLDPATVSVMHRQGAGCYGHNGADDAAADAAFLALRHPGRLVRVEWTRDDELGFSPVGAAMAVRLQASLDAEGRPAGWTTEIWSPPHAARPGTNGNVNLQLAEALPDPPAAAPAADIPDAAGGGGIRNAAIPYAVPGQRIIHHLITAQPVRASSLRTLGAFANVFAIECFLDELAEAAGRDPLAYRLELIGDPRARAVIQAAARTAGWRSDAEAGTGRAQGIGFSRYKNRAAYCAVVAEVEVGEEVRLSGIWSAVDAGLVINPDGVRNQIEGGILQGASWTLKEQVRFAEGAIASRTWDDYPILRFSEVPPVTVELLNVTADRPLGVGEASQGPVAAAIGNAVARALGSRIRHLPLSRERIMASLLAD</sequence>
<reference evidence="3 4" key="1">
    <citation type="submission" date="2019-04" db="EMBL/GenBank/DDBJ databases">
        <title>Phreatobacter aquaticus sp. nov.</title>
        <authorList>
            <person name="Choi A."/>
        </authorList>
    </citation>
    <scope>NUCLEOTIDE SEQUENCE [LARGE SCALE GENOMIC DNA]</scope>
    <source>
        <strain evidence="3 4">KCTC 52518</strain>
    </source>
</reference>
<keyword evidence="4" id="KW-1185">Reference proteome</keyword>
<dbReference type="RefSeq" id="WP_136962575.1">
    <property type="nucleotide sequence ID" value="NZ_CP039690.1"/>
</dbReference>
<dbReference type="InterPro" id="IPR046867">
    <property type="entry name" value="AldOxase/xan_DH_MoCoBD2"/>
</dbReference>
<proteinExistence type="predicted"/>
<protein>
    <submittedName>
        <fullName evidence="3">Xanthine dehydrogenase family protein molybdopterin-binding subunit</fullName>
    </submittedName>
</protein>
<dbReference type="KEGG" id="pstg:E8M01_24615"/>
<evidence type="ECO:0000259" key="1">
    <source>
        <dbReference type="Pfam" id="PF02738"/>
    </source>
</evidence>
<feature type="domain" description="Aldehyde oxidase/xanthine dehydrogenase second molybdopterin binding" evidence="2">
    <location>
        <begin position="564"/>
        <end position="646"/>
    </location>
</feature>
<accession>A0A4D7B0G8</accession>
<evidence type="ECO:0000313" key="3">
    <source>
        <dbReference type="EMBL" id="QCI67139.1"/>
    </source>
</evidence>
<evidence type="ECO:0000259" key="2">
    <source>
        <dbReference type="Pfam" id="PF20256"/>
    </source>
</evidence>
<dbReference type="InterPro" id="IPR008274">
    <property type="entry name" value="AldOxase/xan_DH_MoCoBD1"/>
</dbReference>
<dbReference type="Pfam" id="PF02738">
    <property type="entry name" value="MoCoBD_1"/>
    <property type="match status" value="1"/>
</dbReference>
<gene>
    <name evidence="3" type="ORF">E8M01_24615</name>
</gene>
<dbReference type="Proteomes" id="UP000298781">
    <property type="component" value="Chromosome"/>
</dbReference>
<feature type="domain" description="Aldehyde oxidase/xanthine dehydrogenase second molybdopterin binding" evidence="2">
    <location>
        <begin position="26"/>
        <end position="157"/>
    </location>
</feature>
<dbReference type="Gene3D" id="3.90.1170.50">
    <property type="entry name" value="Aldehyde oxidase/xanthine dehydrogenase, a/b hammerhead"/>
    <property type="match status" value="1"/>
</dbReference>
<evidence type="ECO:0000313" key="4">
    <source>
        <dbReference type="Proteomes" id="UP000298781"/>
    </source>
</evidence>